<dbReference type="Proteomes" id="UP000253831">
    <property type="component" value="Unassembled WGS sequence"/>
</dbReference>
<proteinExistence type="predicted"/>
<dbReference type="Pfam" id="PF08803">
    <property type="entry name" value="ydhR"/>
    <property type="match status" value="1"/>
</dbReference>
<dbReference type="Gene3D" id="3.30.70.100">
    <property type="match status" value="1"/>
</dbReference>
<dbReference type="GO" id="GO:0004497">
    <property type="term" value="F:monooxygenase activity"/>
    <property type="evidence" value="ECO:0007669"/>
    <property type="project" value="UniProtKB-KW"/>
</dbReference>
<comment type="caution">
    <text evidence="1">The sequence shown here is derived from an EMBL/GenBank/DDBJ whole genome shotgun (WGS) entry which is preliminary data.</text>
</comment>
<accession>A0A369XV12</accession>
<keyword evidence="1" id="KW-0560">Oxidoreductase</keyword>
<evidence type="ECO:0000313" key="2">
    <source>
        <dbReference type="Proteomes" id="UP000253831"/>
    </source>
</evidence>
<dbReference type="EMBL" id="QPGA01000009">
    <property type="protein sequence ID" value="RDE51208.1"/>
    <property type="molecule type" value="Genomic_DNA"/>
</dbReference>
<dbReference type="InterPro" id="IPR014910">
    <property type="entry name" value="YdhR"/>
</dbReference>
<name>A0A369XV12_9PROT</name>
<sequence>MITVIVEFKLPQTLSREQAQATFQSTAPKYQGMPGLIRKYYFLSEDGNRAGGIYLWNTRADADRVYTQEWKAFVRGKYASEPSLTFLECPLVVDNLTQEIIADQAVQGEIAPATR</sequence>
<keyword evidence="1" id="KW-0503">Monooxygenase</keyword>
<protein>
    <submittedName>
        <fullName evidence="1">Monooxygenase</fullName>
    </submittedName>
</protein>
<dbReference type="InterPro" id="IPR011008">
    <property type="entry name" value="Dimeric_a/b-barrel"/>
</dbReference>
<reference evidence="1 2" key="1">
    <citation type="submission" date="2018-05" db="EMBL/GenBank/DDBJ databases">
        <title>Integrated omic analyses show evidence that a Ca. Accumulibacter phosphatis strain performs denitrification under micro-aerobic conditions.</title>
        <authorList>
            <person name="Camejo P.Y."/>
            <person name="Katherine M.D."/>
            <person name="Daniel N.R."/>
        </authorList>
    </citation>
    <scope>NUCLEOTIDE SEQUENCE [LARGE SCALE GENOMIC DNA]</scope>
    <source>
        <strain evidence="1">UW-LDO-IC</strain>
    </source>
</reference>
<dbReference type="SUPFAM" id="SSF54909">
    <property type="entry name" value="Dimeric alpha+beta barrel"/>
    <property type="match status" value="1"/>
</dbReference>
<evidence type="ECO:0000313" key="1">
    <source>
        <dbReference type="EMBL" id="RDE51208.1"/>
    </source>
</evidence>
<dbReference type="AlphaFoldDB" id="A0A369XV12"/>
<gene>
    <name evidence="1" type="ORF">DVS81_06795</name>
</gene>
<organism evidence="1 2">
    <name type="scientific">Candidatus Accumulibacter meliphilus</name>
    <dbReference type="NCBI Taxonomy" id="2211374"/>
    <lineage>
        <taxon>Bacteria</taxon>
        <taxon>Pseudomonadati</taxon>
        <taxon>Pseudomonadota</taxon>
        <taxon>Betaproteobacteria</taxon>
        <taxon>Candidatus Accumulibacter</taxon>
    </lineage>
</organism>